<dbReference type="EMBL" id="CP119907">
    <property type="protein sequence ID" value="WFD24844.1"/>
    <property type="molecule type" value="Genomic_DNA"/>
</dbReference>
<reference evidence="12" key="1">
    <citation type="submission" date="2023-03" db="EMBL/GenBank/DDBJ databases">
        <title>Mating type loci evolution in Malassezia.</title>
        <authorList>
            <person name="Coelho M.A."/>
        </authorList>
    </citation>
    <scope>NUCLEOTIDE SEQUENCE</scope>
    <source>
        <strain evidence="12">CBS 12830</strain>
    </source>
</reference>
<keyword evidence="13" id="KW-1185">Reference proteome</keyword>
<dbReference type="InterPro" id="IPR002067">
    <property type="entry name" value="MCP"/>
</dbReference>
<keyword evidence="6" id="KW-1133">Transmembrane helix</keyword>
<dbReference type="GO" id="GO:0031966">
    <property type="term" value="C:mitochondrial membrane"/>
    <property type="evidence" value="ECO:0007669"/>
    <property type="project" value="UniProtKB-SubCell"/>
</dbReference>
<comment type="subcellular location">
    <subcellularLocation>
        <location evidence="1">Mitochondrion membrane</location>
        <topology evidence="1">Multi-pass membrane protein</topology>
    </subcellularLocation>
</comment>
<evidence type="ECO:0000313" key="12">
    <source>
        <dbReference type="EMBL" id="WFD24844.1"/>
    </source>
</evidence>
<dbReference type="Gene3D" id="1.50.40.10">
    <property type="entry name" value="Mitochondrial carrier domain"/>
    <property type="match status" value="1"/>
</dbReference>
<dbReference type="FunFam" id="1.50.40.10:FF:000075">
    <property type="entry name" value="Nicotinamide adenine dinucleotide transporter 2, mitochondrial"/>
    <property type="match status" value="1"/>
</dbReference>
<keyword evidence="5" id="KW-0677">Repeat</keyword>
<keyword evidence="3 10" id="KW-0813">Transport</keyword>
<dbReference type="InterPro" id="IPR023395">
    <property type="entry name" value="MCP_dom_sf"/>
</dbReference>
<dbReference type="InterPro" id="IPR044712">
    <property type="entry name" value="SLC25A32-like"/>
</dbReference>
<dbReference type="Gene3D" id="3.40.50.1010">
    <property type="entry name" value="5'-nuclease"/>
    <property type="match status" value="1"/>
</dbReference>
<evidence type="ECO:0000256" key="1">
    <source>
        <dbReference type="ARBA" id="ARBA00004225"/>
    </source>
</evidence>
<evidence type="ECO:0000256" key="5">
    <source>
        <dbReference type="ARBA" id="ARBA00022737"/>
    </source>
</evidence>
<dbReference type="PRINTS" id="PR00926">
    <property type="entry name" value="MITOCARRIER"/>
</dbReference>
<name>A0AAF0EG75_9BASI</name>
<dbReference type="Pfam" id="PF13638">
    <property type="entry name" value="PIN_4"/>
    <property type="match status" value="1"/>
</dbReference>
<dbReference type="SUPFAM" id="SSF103506">
    <property type="entry name" value="Mitochondrial carrier"/>
    <property type="match status" value="1"/>
</dbReference>
<protein>
    <recommendedName>
        <fullName evidence="11">PIN domain-containing protein</fullName>
    </recommendedName>
</protein>
<evidence type="ECO:0000256" key="6">
    <source>
        <dbReference type="ARBA" id="ARBA00022989"/>
    </source>
</evidence>
<feature type="repeat" description="Solcar" evidence="9">
    <location>
        <begin position="220"/>
        <end position="310"/>
    </location>
</feature>
<evidence type="ECO:0000256" key="3">
    <source>
        <dbReference type="ARBA" id="ARBA00022448"/>
    </source>
</evidence>
<comment type="similarity">
    <text evidence="2 10">Belongs to the mitochondrial carrier (TC 2.A.29) family.</text>
</comment>
<evidence type="ECO:0000256" key="9">
    <source>
        <dbReference type="PROSITE-ProRule" id="PRU00282"/>
    </source>
</evidence>
<keyword evidence="7" id="KW-0496">Mitochondrion</keyword>
<evidence type="ECO:0000256" key="2">
    <source>
        <dbReference type="ARBA" id="ARBA00006375"/>
    </source>
</evidence>
<keyword evidence="4 9" id="KW-0812">Transmembrane</keyword>
<evidence type="ECO:0000313" key="13">
    <source>
        <dbReference type="Proteomes" id="UP001214415"/>
    </source>
</evidence>
<feature type="domain" description="PIN" evidence="11">
    <location>
        <begin position="303"/>
        <end position="464"/>
    </location>
</feature>
<evidence type="ECO:0000256" key="10">
    <source>
        <dbReference type="RuleBase" id="RU000488"/>
    </source>
</evidence>
<sequence>MSKQATDNKERKEVRNSALAGACAGFVSSIVTCPLDVIKTRLQVKSFVYGHDIAEFKGISGVTRVISRIWHEDGLRGFYRGLGPTVVGYLPTWAIYFCVYDAGKKFFSSEWPQAQNHPFAVHIASAMVAGATSTTTTSPMWVIKTRSMLQSSSVPEHLRYKNLFDAFAKIYQREGVMAFYKGLLPSLLGVFHVVVQFPLYEHFKSRTAEAKRGEPLTSGSILLCSGGSKMLASIATYPHEVLRTRLQMLPVSTTKNGITQPHYAGLLQTIYSIAKSEGLPGFYRGMGVNLVRTVPSSGLTILTNVLLSSLEYVQAFSQALFRAQLQPHATTPRVYLIVPHVVLDELDQLKQSSRSHGCTTIGALARHASHWILDMVQQQKYSWTFEQRHLEPRRWILHVQALSARCAQHHDLVCQTTLIQTNDQTIVALCAEIHQKCGACIMLASDDTNACTQAELENIPTFSLQRVASAIQKRSPSSMEQIIYQLYQLCLPHGRFFLSQPAALIDVPADEWQALGLYTPS</sequence>
<organism evidence="12 13">
    <name type="scientific">Malassezia equina</name>
    <dbReference type="NCBI Taxonomy" id="1381935"/>
    <lineage>
        <taxon>Eukaryota</taxon>
        <taxon>Fungi</taxon>
        <taxon>Dikarya</taxon>
        <taxon>Basidiomycota</taxon>
        <taxon>Ustilaginomycotina</taxon>
        <taxon>Malasseziomycetes</taxon>
        <taxon>Malasseziales</taxon>
        <taxon>Malasseziaceae</taxon>
        <taxon>Malassezia</taxon>
    </lineage>
</organism>
<evidence type="ECO:0000256" key="8">
    <source>
        <dbReference type="ARBA" id="ARBA00023136"/>
    </source>
</evidence>
<dbReference type="Proteomes" id="UP001214415">
    <property type="component" value="Chromosome 8"/>
</dbReference>
<proteinExistence type="inferred from homology"/>
<evidence type="ECO:0000256" key="4">
    <source>
        <dbReference type="ARBA" id="ARBA00022692"/>
    </source>
</evidence>
<gene>
    <name evidence="12" type="ORF">MEQU1_003550</name>
</gene>
<evidence type="ECO:0000259" key="11">
    <source>
        <dbReference type="Pfam" id="PF13638"/>
    </source>
</evidence>
<keyword evidence="8 9" id="KW-0472">Membrane</keyword>
<dbReference type="PANTHER" id="PTHR45683">
    <property type="entry name" value="MITOCHONDRIAL NICOTINAMIDE ADENINE DINUCLEOTIDE TRANSPORTER 1-RELATED-RELATED"/>
    <property type="match status" value="1"/>
</dbReference>
<dbReference type="GO" id="GO:0015215">
    <property type="term" value="F:nucleotide transmembrane transporter activity"/>
    <property type="evidence" value="ECO:0007669"/>
    <property type="project" value="UniProtKB-ARBA"/>
</dbReference>
<feature type="repeat" description="Solcar" evidence="9">
    <location>
        <begin position="117"/>
        <end position="206"/>
    </location>
</feature>
<dbReference type="PROSITE" id="PS50920">
    <property type="entry name" value="SOLCAR"/>
    <property type="match status" value="3"/>
</dbReference>
<dbReference type="InterPro" id="IPR029060">
    <property type="entry name" value="PIN-like_dom_sf"/>
</dbReference>
<dbReference type="AlphaFoldDB" id="A0AAF0EG75"/>
<dbReference type="SUPFAM" id="SSF88723">
    <property type="entry name" value="PIN domain-like"/>
    <property type="match status" value="1"/>
</dbReference>
<dbReference type="Pfam" id="PF00153">
    <property type="entry name" value="Mito_carr"/>
    <property type="match status" value="2"/>
</dbReference>
<dbReference type="InterPro" id="IPR018108">
    <property type="entry name" value="MCP_transmembrane"/>
</dbReference>
<evidence type="ECO:0000256" key="7">
    <source>
        <dbReference type="ARBA" id="ARBA00023128"/>
    </source>
</evidence>
<dbReference type="GO" id="GO:0004540">
    <property type="term" value="F:RNA nuclease activity"/>
    <property type="evidence" value="ECO:0007669"/>
    <property type="project" value="UniProtKB-ARBA"/>
</dbReference>
<accession>A0AAF0EG75</accession>
<dbReference type="InterPro" id="IPR002716">
    <property type="entry name" value="PIN_dom"/>
</dbReference>
<feature type="repeat" description="Solcar" evidence="9">
    <location>
        <begin position="12"/>
        <end position="106"/>
    </location>
</feature>